<sequence>MGISFHRPDVRRTCQSPFSLPRTADESAFDSTTKTPWLRPITRSICRPPRFTLARTTAGMSCAERNSTARARVARSDACSMGAPMNILMEANLGSGMPWGLKVWSDYAPRAGVAPTRDFRLLVRPFHVADEWKLWCARGMVLSSTVTGCSPWGARAASWPAACRVRPRCSGRWRATTR</sequence>
<evidence type="ECO:0000313" key="2">
    <source>
        <dbReference type="Proteomes" id="UP000007319"/>
    </source>
</evidence>
<dbReference type="EMBL" id="HE577329">
    <property type="protein sequence ID" value="CCD01779.1"/>
    <property type="molecule type" value="Genomic_DNA"/>
</dbReference>
<dbReference type="Proteomes" id="UP000007319">
    <property type="component" value="Plasmid AZOBR_p2"/>
</dbReference>
<dbReference type="AlphaFoldDB" id="A0A9P1JXM1"/>
<reference evidence="1 2" key="1">
    <citation type="journal article" date="2011" name="PLoS Genet.">
        <title>Azospirillum genomes reveal transition of bacteria from aquatic to terrestrial environments.</title>
        <authorList>
            <person name="Wisniewski-Dye F."/>
            <person name="Borziak K."/>
            <person name="Khalsa-Moyers G."/>
            <person name="Alexandre G."/>
            <person name="Sukharnikov L.O."/>
            <person name="Wuichet K."/>
            <person name="Hurst G.B."/>
            <person name="McDonald W.H."/>
            <person name="Robertson J.S."/>
            <person name="Barbe V."/>
            <person name="Calteau A."/>
            <person name="Rouy Z."/>
            <person name="Mangenot S."/>
            <person name="Prigent-Combaret C."/>
            <person name="Normand P."/>
            <person name="Boyer M."/>
            <person name="Siguier P."/>
            <person name="Dessaux Y."/>
            <person name="Elmerich C."/>
            <person name="Condemine G."/>
            <person name="Krishnen G."/>
            <person name="Kennedy I."/>
            <person name="Paterson A.H."/>
            <person name="Gonzalez V."/>
            <person name="Mavingui P."/>
            <person name="Zhulin I.B."/>
        </authorList>
    </citation>
    <scope>NUCLEOTIDE SEQUENCE [LARGE SCALE GENOMIC DNA]</scope>
    <source>
        <strain evidence="1 2">Sp245</strain>
    </source>
</reference>
<keyword evidence="2" id="KW-1185">Reference proteome</keyword>
<evidence type="ECO:0000313" key="1">
    <source>
        <dbReference type="EMBL" id="CCD01779.1"/>
    </source>
</evidence>
<dbReference type="KEGG" id="abs:AZOBR_p260006"/>
<keyword evidence="1" id="KW-0614">Plasmid</keyword>
<name>A0A9P1JXM1_9PROT</name>
<organism evidence="1 2">
    <name type="scientific">Azospirillum baldaniorum</name>
    <dbReference type="NCBI Taxonomy" id="1064539"/>
    <lineage>
        <taxon>Bacteria</taxon>
        <taxon>Pseudomonadati</taxon>
        <taxon>Pseudomonadota</taxon>
        <taxon>Alphaproteobacteria</taxon>
        <taxon>Rhodospirillales</taxon>
        <taxon>Azospirillaceae</taxon>
        <taxon>Azospirillum</taxon>
    </lineage>
</organism>
<geneLocation type="plasmid" evidence="1 2">
    <name>AZOBR_p2</name>
</geneLocation>
<accession>A0A9P1JXM1</accession>
<proteinExistence type="predicted"/>
<protein>
    <submittedName>
        <fullName evidence="1">Uncharacterized protein</fullName>
    </submittedName>
</protein>
<gene>
    <name evidence="1" type="ORF">AZOBR_p260006</name>
</gene>